<name>A0ABU3Q4I4_9SPHN</name>
<feature type="domain" description="Cell wall hydrolase SleB" evidence="2">
    <location>
        <begin position="129"/>
        <end position="237"/>
    </location>
</feature>
<evidence type="ECO:0000313" key="4">
    <source>
        <dbReference type="Proteomes" id="UP001259572"/>
    </source>
</evidence>
<evidence type="ECO:0000313" key="3">
    <source>
        <dbReference type="EMBL" id="MDT9598327.1"/>
    </source>
</evidence>
<feature type="transmembrane region" description="Helical" evidence="1">
    <location>
        <begin position="20"/>
        <end position="41"/>
    </location>
</feature>
<dbReference type="Proteomes" id="UP001259572">
    <property type="component" value="Unassembled WGS sequence"/>
</dbReference>
<organism evidence="3 4">
    <name type="scientific">Sphingosinicella rhizophila</name>
    <dbReference type="NCBI Taxonomy" id="3050082"/>
    <lineage>
        <taxon>Bacteria</taxon>
        <taxon>Pseudomonadati</taxon>
        <taxon>Pseudomonadota</taxon>
        <taxon>Alphaproteobacteria</taxon>
        <taxon>Sphingomonadales</taxon>
        <taxon>Sphingosinicellaceae</taxon>
        <taxon>Sphingosinicella</taxon>
    </lineage>
</organism>
<keyword evidence="4" id="KW-1185">Reference proteome</keyword>
<dbReference type="RefSeq" id="WP_315724266.1">
    <property type="nucleotide sequence ID" value="NZ_JAVUPU010000002.1"/>
</dbReference>
<proteinExistence type="predicted"/>
<protein>
    <submittedName>
        <fullName evidence="3">Cell wall hydrolase</fullName>
    </submittedName>
</protein>
<dbReference type="InterPro" id="IPR011105">
    <property type="entry name" value="Cell_wall_hydrolase_SleB"/>
</dbReference>
<dbReference type="Pfam" id="PF07486">
    <property type="entry name" value="Hydrolase_2"/>
    <property type="match status" value="1"/>
</dbReference>
<evidence type="ECO:0000256" key="1">
    <source>
        <dbReference type="SAM" id="Phobius"/>
    </source>
</evidence>
<evidence type="ECO:0000259" key="2">
    <source>
        <dbReference type="Pfam" id="PF07486"/>
    </source>
</evidence>
<sequence length="393" mass="41557">MLSAGIILPPRPSLPERRQWVNMAVLAMILLLNLFAGLSLVTLDQGSANAKVARGALASRPSQSPPAPEPLAFRDVPPQDALAINASIPVSTLPNPAAQPFAIRFASEFDQARSLECLTAAVYYEAAIEPPEGQRAVAQVVLNRVRHPAYPRSVCGVVFQGSDRATGCQFTFTCDGSLRRTPSAAGWERARKVAEEALAGKVYKPVGWATHYHTNWVVPYWSSSLVKAANVGTHIFYRWTGGWGRAPAFRYRPTGVEPAVAQMAHLTSAPADAAGAAADPADIVALTADMVLPVAPNVDMAHRPIVRRYEPLSREQATASAIARTGETASTSLKWALAGGTAGAPLGQKVDGPTASRLPAQTRAAPAAPAAPRCLQGVRRLGDKVQGPVETGC</sequence>
<dbReference type="EMBL" id="JAVUPU010000002">
    <property type="protein sequence ID" value="MDT9598327.1"/>
    <property type="molecule type" value="Genomic_DNA"/>
</dbReference>
<keyword evidence="1" id="KW-0472">Membrane</keyword>
<keyword evidence="1" id="KW-1133">Transmembrane helix</keyword>
<accession>A0ABU3Q4I4</accession>
<comment type="caution">
    <text evidence="3">The sequence shown here is derived from an EMBL/GenBank/DDBJ whole genome shotgun (WGS) entry which is preliminary data.</text>
</comment>
<dbReference type="GO" id="GO:0016787">
    <property type="term" value="F:hydrolase activity"/>
    <property type="evidence" value="ECO:0007669"/>
    <property type="project" value="UniProtKB-KW"/>
</dbReference>
<keyword evidence="1" id="KW-0812">Transmembrane</keyword>
<keyword evidence="3" id="KW-0378">Hydrolase</keyword>
<dbReference type="InterPro" id="IPR042047">
    <property type="entry name" value="SleB_dom1"/>
</dbReference>
<gene>
    <name evidence="3" type="ORF">RQX22_05100</name>
</gene>
<dbReference type="Gene3D" id="1.10.10.2520">
    <property type="entry name" value="Cell wall hydrolase SleB, domain 1"/>
    <property type="match status" value="1"/>
</dbReference>
<reference evidence="3 4" key="1">
    <citation type="submission" date="2023-05" db="EMBL/GenBank/DDBJ databases">
        <authorList>
            <person name="Guo Y."/>
        </authorList>
    </citation>
    <scope>NUCLEOTIDE SEQUENCE [LARGE SCALE GENOMIC DNA]</scope>
    <source>
        <strain evidence="3 4">GR2756</strain>
    </source>
</reference>